<dbReference type="AlphaFoldDB" id="A0A285EEU8"/>
<feature type="compositionally biased region" description="Polar residues" evidence="3">
    <location>
        <begin position="81"/>
        <end position="91"/>
    </location>
</feature>
<feature type="region of interest" description="Disordered" evidence="3">
    <location>
        <begin position="1"/>
        <end position="24"/>
    </location>
</feature>
<evidence type="ECO:0000259" key="4">
    <source>
        <dbReference type="Pfam" id="PF02803"/>
    </source>
</evidence>
<evidence type="ECO:0000256" key="2">
    <source>
        <dbReference type="ARBA" id="ARBA00023098"/>
    </source>
</evidence>
<dbReference type="PANTHER" id="PTHR43853:SF8">
    <property type="entry name" value="3-KETOACYL-COA THIOLASE, PEROXISOMAL"/>
    <property type="match status" value="1"/>
</dbReference>
<dbReference type="Proteomes" id="UP000219514">
    <property type="component" value="Unassembled WGS sequence"/>
</dbReference>
<dbReference type="PANTHER" id="PTHR43853">
    <property type="entry name" value="3-KETOACYL-COA THIOLASE, PEROXISOMAL"/>
    <property type="match status" value="1"/>
</dbReference>
<evidence type="ECO:0000256" key="1">
    <source>
        <dbReference type="ARBA" id="ARBA00022832"/>
    </source>
</evidence>
<proteinExistence type="predicted"/>
<reference evidence="5 6" key="1">
    <citation type="submission" date="2017-09" db="EMBL/GenBank/DDBJ databases">
        <authorList>
            <person name="Ehlers B."/>
            <person name="Leendertz F.H."/>
        </authorList>
    </citation>
    <scope>NUCLEOTIDE SEQUENCE [LARGE SCALE GENOMIC DNA]</scope>
    <source>
        <strain evidence="5 6">DSM 46844</strain>
    </source>
</reference>
<dbReference type="InterPro" id="IPR016039">
    <property type="entry name" value="Thiolase-like"/>
</dbReference>
<dbReference type="GO" id="GO:0010124">
    <property type="term" value="P:phenylacetate catabolic process"/>
    <property type="evidence" value="ECO:0007669"/>
    <property type="project" value="TreeGrafter"/>
</dbReference>
<evidence type="ECO:0000256" key="3">
    <source>
        <dbReference type="SAM" id="MobiDB-lite"/>
    </source>
</evidence>
<evidence type="ECO:0000313" key="6">
    <source>
        <dbReference type="Proteomes" id="UP000219514"/>
    </source>
</evidence>
<dbReference type="Pfam" id="PF02803">
    <property type="entry name" value="Thiolase_C"/>
    <property type="match status" value="1"/>
</dbReference>
<accession>A0A285EEU8</accession>
<dbReference type="Gene3D" id="3.40.47.10">
    <property type="match status" value="1"/>
</dbReference>
<dbReference type="PROSITE" id="PS00737">
    <property type="entry name" value="THIOLASE_2"/>
    <property type="match status" value="1"/>
</dbReference>
<keyword evidence="6" id="KW-1185">Reference proteome</keyword>
<keyword evidence="2" id="KW-0443">Lipid metabolism</keyword>
<dbReference type="EMBL" id="OBDO01000004">
    <property type="protein sequence ID" value="SNX96571.1"/>
    <property type="molecule type" value="Genomic_DNA"/>
</dbReference>
<dbReference type="InterPro" id="IPR020617">
    <property type="entry name" value="Thiolase_C"/>
</dbReference>
<dbReference type="SUPFAM" id="SSF53901">
    <property type="entry name" value="Thiolase-like"/>
    <property type="match status" value="1"/>
</dbReference>
<dbReference type="GO" id="GO:0003988">
    <property type="term" value="F:acetyl-CoA C-acyltransferase activity"/>
    <property type="evidence" value="ECO:0007669"/>
    <property type="project" value="TreeGrafter"/>
</dbReference>
<keyword evidence="1" id="KW-0276">Fatty acid metabolism</keyword>
<organism evidence="5 6">
    <name type="scientific">Geodermatophilus sabuli</name>
    <dbReference type="NCBI Taxonomy" id="1564158"/>
    <lineage>
        <taxon>Bacteria</taxon>
        <taxon>Bacillati</taxon>
        <taxon>Actinomycetota</taxon>
        <taxon>Actinomycetes</taxon>
        <taxon>Geodermatophilales</taxon>
        <taxon>Geodermatophilaceae</taxon>
        <taxon>Geodermatophilus</taxon>
    </lineage>
</organism>
<gene>
    <name evidence="5" type="ORF">SAMN06893097_104286</name>
</gene>
<name>A0A285EEU8_9ACTN</name>
<feature type="compositionally biased region" description="Basic and acidic residues" evidence="3">
    <location>
        <begin position="1"/>
        <end position="11"/>
    </location>
</feature>
<dbReference type="InterPro" id="IPR050215">
    <property type="entry name" value="Thiolase-like_sf_Thiolase"/>
</dbReference>
<protein>
    <submittedName>
        <fullName evidence="5">Thiolase, C-terminal domain</fullName>
    </submittedName>
</protein>
<feature type="domain" description="Thiolase C-terminal" evidence="4">
    <location>
        <begin position="3"/>
        <end position="49"/>
    </location>
</feature>
<dbReference type="InterPro" id="IPR020613">
    <property type="entry name" value="Thiolase_CS"/>
</dbReference>
<evidence type="ECO:0000313" key="5">
    <source>
        <dbReference type="EMBL" id="SNX96571.1"/>
    </source>
</evidence>
<dbReference type="GO" id="GO:0006635">
    <property type="term" value="P:fatty acid beta-oxidation"/>
    <property type="evidence" value="ECO:0007669"/>
    <property type="project" value="TreeGrafter"/>
</dbReference>
<feature type="region of interest" description="Disordered" evidence="3">
    <location>
        <begin position="48"/>
        <end position="91"/>
    </location>
</feature>
<sequence>MAVVSTRERGIDPQQVNPNGGAIALGHPIGMSGARIVPDLALELRRRGGGERSRHVPGGRRLLSRSSSIGHGVSAPAGRSTAPSGRSRTAR</sequence>